<dbReference type="Proteomes" id="UP000283872">
    <property type="component" value="Unassembled WGS sequence"/>
</dbReference>
<dbReference type="Proteomes" id="UP001209168">
    <property type="component" value="Unassembled WGS sequence"/>
</dbReference>
<keyword evidence="1" id="KW-1277">Toxin-antitoxin system</keyword>
<dbReference type="Proteomes" id="UP000285236">
    <property type="component" value="Unassembled WGS sequence"/>
</dbReference>
<protein>
    <submittedName>
        <fullName evidence="6">Type II toxin-antitoxin system RelE/ParE family toxin</fullName>
    </submittedName>
</protein>
<evidence type="ECO:0000313" key="10">
    <source>
        <dbReference type="Proteomes" id="UP000284990"/>
    </source>
</evidence>
<comment type="caution">
    <text evidence="6">The sequence shown here is derived from an EMBL/GenBank/DDBJ whole genome shotgun (WGS) entry which is preliminary data.</text>
</comment>
<reference evidence="8 9" key="1">
    <citation type="submission" date="2018-08" db="EMBL/GenBank/DDBJ databases">
        <title>A genome reference for cultivated species of the human gut microbiota.</title>
        <authorList>
            <person name="Zou Y."/>
            <person name="Xue W."/>
            <person name="Luo G."/>
        </authorList>
    </citation>
    <scope>NUCLEOTIDE SEQUENCE [LARGE SCALE GENOMIC DNA]</scope>
    <source>
        <strain evidence="5 11">AF15-25</strain>
        <strain evidence="4 8">AF24-12</strain>
        <strain evidence="7 9">AF43-2</strain>
        <strain evidence="6 10">AM42-23AC</strain>
    </source>
</reference>
<evidence type="ECO:0000313" key="8">
    <source>
        <dbReference type="Proteomes" id="UP000283872"/>
    </source>
</evidence>
<dbReference type="EMBL" id="JAJTVO010000003">
    <property type="protein sequence ID" value="MCE4121162.1"/>
    <property type="molecule type" value="Genomic_DNA"/>
</dbReference>
<evidence type="ECO:0000256" key="1">
    <source>
        <dbReference type="ARBA" id="ARBA00022649"/>
    </source>
</evidence>
<dbReference type="EMBL" id="QRVA01000002">
    <property type="protein sequence ID" value="RGS19373.1"/>
    <property type="molecule type" value="Genomic_DNA"/>
</dbReference>
<dbReference type="InterPro" id="IPR007712">
    <property type="entry name" value="RelE/ParE_toxin"/>
</dbReference>
<dbReference type="EMBL" id="JAPDVH010000001">
    <property type="protein sequence ID" value="MCW4154609.1"/>
    <property type="molecule type" value="Genomic_DNA"/>
</dbReference>
<evidence type="ECO:0000313" key="4">
    <source>
        <dbReference type="EMBL" id="RGS19373.1"/>
    </source>
</evidence>
<dbReference type="EMBL" id="QSFW01000002">
    <property type="protein sequence ID" value="RHA89247.1"/>
    <property type="molecule type" value="Genomic_DNA"/>
</dbReference>
<evidence type="ECO:0000313" key="11">
    <source>
        <dbReference type="Proteomes" id="UP000285236"/>
    </source>
</evidence>
<evidence type="ECO:0000313" key="6">
    <source>
        <dbReference type="EMBL" id="RHA89247.1"/>
    </source>
</evidence>
<dbReference type="AlphaFoldDB" id="A0A3E5EA65"/>
<reference evidence="2" key="2">
    <citation type="submission" date="2021-12" db="EMBL/GenBank/DDBJ databases">
        <authorList>
            <person name="Lv X."/>
        </authorList>
    </citation>
    <scope>NUCLEOTIDE SEQUENCE</scope>
    <source>
        <strain evidence="2">HF2106</strain>
    </source>
</reference>
<dbReference type="EMBL" id="QRYP01000004">
    <property type="protein sequence ID" value="RGU99873.1"/>
    <property type="molecule type" value="Genomic_DNA"/>
</dbReference>
<organism evidence="6 10">
    <name type="scientific">Segatella copri</name>
    <dbReference type="NCBI Taxonomy" id="165179"/>
    <lineage>
        <taxon>Bacteria</taxon>
        <taxon>Pseudomonadati</taxon>
        <taxon>Bacteroidota</taxon>
        <taxon>Bacteroidia</taxon>
        <taxon>Bacteroidales</taxon>
        <taxon>Prevotellaceae</taxon>
        <taxon>Segatella</taxon>
    </lineage>
</organism>
<accession>A0A3E5EA65</accession>
<proteinExistence type="predicted"/>
<evidence type="ECO:0000313" key="7">
    <source>
        <dbReference type="EMBL" id="RHK48215.1"/>
    </source>
</evidence>
<dbReference type="Gene3D" id="3.30.2310.20">
    <property type="entry name" value="RelE-like"/>
    <property type="match status" value="1"/>
</dbReference>
<dbReference type="Proteomes" id="UP000284990">
    <property type="component" value="Unassembled WGS sequence"/>
</dbReference>
<dbReference type="Proteomes" id="UP000284562">
    <property type="component" value="Unassembled WGS sequence"/>
</dbReference>
<dbReference type="Proteomes" id="UP001200307">
    <property type="component" value="Unassembled WGS sequence"/>
</dbReference>
<reference evidence="3" key="3">
    <citation type="submission" date="2022-11" db="EMBL/GenBank/DDBJ databases">
        <title>Genomic repertoires linked with pathogenic potency of arthritogenic Prevotella copri isolated from the gut of rheumatoid arthritis patients.</title>
        <authorList>
            <person name="Nii T."/>
            <person name="Maeda Y."/>
            <person name="Motooka D."/>
            <person name="Naito M."/>
            <person name="Matsumoto Y."/>
            <person name="Ogawa T."/>
            <person name="Oguro-Igashira E."/>
            <person name="Kishikawa T."/>
            <person name="Yamashita M."/>
            <person name="Koizumi S."/>
            <person name="Kurakawa T."/>
            <person name="Okumura R."/>
            <person name="Kayama H."/>
            <person name="Murakami M."/>
            <person name="Sakaguchi T."/>
            <person name="Das B."/>
            <person name="Nakamura S."/>
            <person name="Okada Y."/>
            <person name="Kumanogoh A."/>
            <person name="Takeda K."/>
        </authorList>
    </citation>
    <scope>NUCLEOTIDE SEQUENCE</scope>
    <source>
        <strain evidence="3">H012_8</strain>
    </source>
</reference>
<sequence>MEIIWSDMALHQLDGILDYVEEHFGASVSRKTLDDINSKVGRLLLFPESGTPDYSYSSKLLNDKVLIRHLNIGPNVVYYNIDGEIINIMVIAHYRQSTVTVVKMINRFIEHHTK</sequence>
<evidence type="ECO:0000313" key="3">
    <source>
        <dbReference type="EMBL" id="MCW4154609.1"/>
    </source>
</evidence>
<dbReference type="EMBL" id="QRNN01000031">
    <property type="protein sequence ID" value="RHK48215.1"/>
    <property type="molecule type" value="Genomic_DNA"/>
</dbReference>
<dbReference type="RefSeq" id="WP_117586301.1">
    <property type="nucleotide sequence ID" value="NZ_JAJTVO010000003.1"/>
</dbReference>
<dbReference type="Pfam" id="PF05016">
    <property type="entry name" value="ParE_toxin"/>
    <property type="match status" value="1"/>
</dbReference>
<evidence type="ECO:0000313" key="5">
    <source>
        <dbReference type="EMBL" id="RGU99873.1"/>
    </source>
</evidence>
<evidence type="ECO:0000313" key="2">
    <source>
        <dbReference type="EMBL" id="MCE4121162.1"/>
    </source>
</evidence>
<name>A0A3E5EA65_9BACT</name>
<evidence type="ECO:0000313" key="9">
    <source>
        <dbReference type="Proteomes" id="UP000284562"/>
    </source>
</evidence>
<dbReference type="InterPro" id="IPR035093">
    <property type="entry name" value="RelE/ParE_toxin_dom_sf"/>
</dbReference>
<gene>
    <name evidence="7" type="ORF">DW064_08715</name>
    <name evidence="6" type="ORF">DW916_01670</name>
    <name evidence="5" type="ORF">DWW35_02655</name>
    <name evidence="4" type="ORF">DWY11_01065</name>
    <name evidence="2" type="ORF">LYY06_02630</name>
    <name evidence="3" type="ORF">ONT23_03415</name>
</gene>